<keyword evidence="1" id="KW-0677">Repeat</keyword>
<keyword evidence="5" id="KW-1185">Reference proteome</keyword>
<feature type="repeat" description="ANK" evidence="3">
    <location>
        <begin position="496"/>
        <end position="528"/>
    </location>
</feature>
<dbReference type="EMBL" id="JAFJYH010000044">
    <property type="protein sequence ID" value="KAG4422727.1"/>
    <property type="molecule type" value="Genomic_DNA"/>
</dbReference>
<dbReference type="InterPro" id="IPR002110">
    <property type="entry name" value="Ankyrin_rpt"/>
</dbReference>
<feature type="repeat" description="ANK" evidence="3">
    <location>
        <begin position="1096"/>
        <end position="1128"/>
    </location>
</feature>
<feature type="repeat" description="ANK" evidence="3">
    <location>
        <begin position="1131"/>
        <end position="1156"/>
    </location>
</feature>
<dbReference type="PROSITE" id="PS50297">
    <property type="entry name" value="ANK_REP_REGION"/>
    <property type="match status" value="3"/>
</dbReference>
<dbReference type="Pfam" id="PF12796">
    <property type="entry name" value="Ank_2"/>
    <property type="match status" value="1"/>
</dbReference>
<protein>
    <recommendedName>
        <fullName evidence="6">Ankyrin</fullName>
    </recommendedName>
</protein>
<evidence type="ECO:0000256" key="3">
    <source>
        <dbReference type="PROSITE-ProRule" id="PRU00023"/>
    </source>
</evidence>
<dbReference type="PANTHER" id="PTHR24123:SF33">
    <property type="entry name" value="PROTEIN HOS4"/>
    <property type="match status" value="1"/>
</dbReference>
<evidence type="ECO:0008006" key="6">
    <source>
        <dbReference type="Google" id="ProtNLM"/>
    </source>
</evidence>
<feature type="repeat" description="ANK" evidence="3">
    <location>
        <begin position="1061"/>
        <end position="1093"/>
    </location>
</feature>
<dbReference type="AlphaFoldDB" id="A0A8H7WDE1"/>
<organism evidence="4 5">
    <name type="scientific">Cadophora malorum</name>
    <dbReference type="NCBI Taxonomy" id="108018"/>
    <lineage>
        <taxon>Eukaryota</taxon>
        <taxon>Fungi</taxon>
        <taxon>Dikarya</taxon>
        <taxon>Ascomycota</taxon>
        <taxon>Pezizomycotina</taxon>
        <taxon>Leotiomycetes</taxon>
        <taxon>Helotiales</taxon>
        <taxon>Ploettnerulaceae</taxon>
        <taxon>Cadophora</taxon>
    </lineage>
</organism>
<evidence type="ECO:0000313" key="5">
    <source>
        <dbReference type="Proteomes" id="UP000664132"/>
    </source>
</evidence>
<dbReference type="PANTHER" id="PTHR24123">
    <property type="entry name" value="ANKYRIN REPEAT-CONTAINING"/>
    <property type="match status" value="1"/>
</dbReference>
<evidence type="ECO:0000313" key="4">
    <source>
        <dbReference type="EMBL" id="KAG4422727.1"/>
    </source>
</evidence>
<proteinExistence type="predicted"/>
<dbReference type="InterPro" id="IPR051165">
    <property type="entry name" value="Multifunctional_ANK_Repeat"/>
</dbReference>
<accession>A0A8H7WDE1</accession>
<feature type="repeat" description="ANK" evidence="3">
    <location>
        <begin position="915"/>
        <end position="947"/>
    </location>
</feature>
<dbReference type="SMART" id="SM00248">
    <property type="entry name" value="ANK"/>
    <property type="match status" value="13"/>
</dbReference>
<evidence type="ECO:0000256" key="1">
    <source>
        <dbReference type="ARBA" id="ARBA00022737"/>
    </source>
</evidence>
<dbReference type="Proteomes" id="UP000664132">
    <property type="component" value="Unassembled WGS sequence"/>
</dbReference>
<comment type="caution">
    <text evidence="4">The sequence shown here is derived from an EMBL/GenBank/DDBJ whole genome shotgun (WGS) entry which is preliminary data.</text>
</comment>
<sequence>MASRAPKISQKDWENHRPVIIALLGHPGLPVHAASGKTSVQKRLKDEHNFNVTRNQLDVFVKSLNQPRNLKKAEWRAVHKKCDELQASNIEYQVYLSGTCFSKSRLQRTRRHAFDGDECSHRDSPDDNVLPRPGILVIKVKGPDGRWSDYAAKSDIAGCSSSTLNNRDATAQLKETISAPHPNNGAFVESDSEVLHQPYGPAATRNPIIQNMEMFQDSSMINYQSPGSGYAWEPGYDSHFMPVYNMLSGFGYSDESDLGYPDIFGPSLNDEGQMAGAFPPMDWEQRSPLSQLQAAFSATPAGSSQSQFHSLQYIAVGSRQETNLAIISTLSPEIHIRSLLRHAGKVLSENARDDEVDGLPSSEDVLDRLLSLLPESATEHNFDNTGQIVRRDAIFDSPFHNALLYSIANGFAGIRDIPPGAVLRMLKEQPGMTNRIIECLESCPLAIAKSIADNLFRSAIEACDEEAVNFILRATRKSPYKIDLNAIVCKLYGSARLFTPIELAAKLRHLGIVQALITAGVDINHTKETNSNRECGPLELAIRKGGKYEPVDMVLVQSLLSAGAEVRLGLIKAIVPWGQDKILRNLIELLPRTEHKELFQGGVLTDIARFLERGSAAEIIQRVVMYCISSGCNRCWDENPKVMQTTLSWAARRGNRELVGTLLPYTAVRKGALAAAIRSRDEDLIERFLEEDPSMGSPPCYLFDNPQRLRSFGPDYSLPCTPLAEAIRSQNLELIERLESREALSFVKQEGHFEAAIFAAAEVGNCVYMEKLMQLVPDKRGVHLTPALNIAIRKNENKAALLLLCNGDDVNERIYQPKLGLSLVEALRERNKEVVSVTAVMEAAASWGHIPIIRDLILMGADVDDAGSSTALSVAVTSRDYDVMLELLRSGASPNAQADSARDWCLGLQYPGVAFGKQPLTAAIDNDDGDMFELLISAGADVANEDAFLSAIRKNLAIFENLLHAFSVKYPSGKAGFGGTLLIEALKRGDSALLNRLFAAKFDVNSLSKRENCFLSPLGFAIGYWKQADQSTDMVQKLIDHGDAGSIVFKRYLTALAKSNLLKTALLVAVDTRRVDVVSRVLEAGADVNRKARTGVKRTPLQRACELGSFNIVQLLLEKGADVNQKPADRGGGTALQLAAISGSVKIVQLLLSRGALCYAPPAKVGGRTALEAAAENGCLELIRILWNASGGQFSREQIQKAKDLALDK</sequence>
<dbReference type="OrthoDB" id="194358at2759"/>
<name>A0A8H7WDE1_9HELO</name>
<evidence type="ECO:0000256" key="2">
    <source>
        <dbReference type="ARBA" id="ARBA00023043"/>
    </source>
</evidence>
<reference evidence="4" key="1">
    <citation type="submission" date="2021-02" db="EMBL/GenBank/DDBJ databases">
        <title>Genome sequence Cadophora malorum strain M34.</title>
        <authorList>
            <person name="Stefanovic E."/>
            <person name="Vu D."/>
            <person name="Scully C."/>
            <person name="Dijksterhuis J."/>
            <person name="Roader J."/>
            <person name="Houbraken J."/>
        </authorList>
    </citation>
    <scope>NUCLEOTIDE SEQUENCE</scope>
    <source>
        <strain evidence="4">M34</strain>
    </source>
</reference>
<gene>
    <name evidence="4" type="ORF">IFR04_004075</name>
</gene>
<dbReference type="PROSITE" id="PS50088">
    <property type="entry name" value="ANK_REPEAT"/>
    <property type="match status" value="5"/>
</dbReference>
<keyword evidence="2 3" id="KW-0040">ANK repeat</keyword>
<dbReference type="SUPFAM" id="SSF48403">
    <property type="entry name" value="Ankyrin repeat"/>
    <property type="match status" value="2"/>
</dbReference>
<dbReference type="Gene3D" id="1.25.40.20">
    <property type="entry name" value="Ankyrin repeat-containing domain"/>
    <property type="match status" value="3"/>
</dbReference>
<dbReference type="InterPro" id="IPR036770">
    <property type="entry name" value="Ankyrin_rpt-contain_sf"/>
</dbReference>